<dbReference type="InterPro" id="IPR042099">
    <property type="entry name" value="ANL_N_sf"/>
</dbReference>
<dbReference type="RefSeq" id="WP_198461492.1">
    <property type="nucleotide sequence ID" value="NZ_JABBCQ020000016.1"/>
</dbReference>
<proteinExistence type="inferred from homology"/>
<evidence type="ECO:0000259" key="3">
    <source>
        <dbReference type="Pfam" id="PF00501"/>
    </source>
</evidence>
<comment type="caution">
    <text evidence="5">The sequence shown here is derived from an EMBL/GenBank/DDBJ whole genome shotgun (WGS) entry which is preliminary data.</text>
</comment>
<protein>
    <submittedName>
        <fullName evidence="5">AMP-binding protein</fullName>
    </submittedName>
</protein>
<dbReference type="PANTHER" id="PTHR43767:SF1">
    <property type="entry name" value="NONRIBOSOMAL PEPTIDE SYNTHASE PES1 (EUROFUNG)-RELATED"/>
    <property type="match status" value="1"/>
</dbReference>
<evidence type="ECO:0000313" key="6">
    <source>
        <dbReference type="Proteomes" id="UP000530032"/>
    </source>
</evidence>
<name>A0A843B427_9BURK</name>
<dbReference type="PROSITE" id="PS00455">
    <property type="entry name" value="AMP_BINDING"/>
    <property type="match status" value="1"/>
</dbReference>
<dbReference type="FunFam" id="3.30.300.30:FF:000008">
    <property type="entry name" value="2,3-dihydroxybenzoate-AMP ligase"/>
    <property type="match status" value="1"/>
</dbReference>
<dbReference type="Proteomes" id="UP000530032">
    <property type="component" value="Unassembled WGS sequence"/>
</dbReference>
<comment type="similarity">
    <text evidence="1">Belongs to the ATP-dependent AMP-binding enzyme family.</text>
</comment>
<dbReference type="GO" id="GO:0016878">
    <property type="term" value="F:acid-thiol ligase activity"/>
    <property type="evidence" value="ECO:0007669"/>
    <property type="project" value="UniProtKB-ARBA"/>
</dbReference>
<dbReference type="InterPro" id="IPR000873">
    <property type="entry name" value="AMP-dep_synth/lig_dom"/>
</dbReference>
<dbReference type="InterPro" id="IPR025110">
    <property type="entry name" value="AMP-bd_C"/>
</dbReference>
<dbReference type="EMBL" id="JABBCQ020000016">
    <property type="protein sequence ID" value="MBI1626166.1"/>
    <property type="molecule type" value="Genomic_DNA"/>
</dbReference>
<dbReference type="InterPro" id="IPR020845">
    <property type="entry name" value="AMP-binding_CS"/>
</dbReference>
<dbReference type="Pfam" id="PF00501">
    <property type="entry name" value="AMP-binding"/>
    <property type="match status" value="1"/>
</dbReference>
<feature type="domain" description="AMP-binding enzyme C-terminal" evidence="4">
    <location>
        <begin position="433"/>
        <end position="508"/>
    </location>
</feature>
<sequence>MIEMSLTKEARRIRRIALGDLLHRTALKFGERTALVDGDQRLRYAELDARSSRFAHYLLSNFGAGKQIGMLCANSIDMVVACNGIHKASQVWVPVNIKLEVSAIDYILRHAEVSAVVVDQELLGLPGMPELLQSLQLPLIITRLQAQGGSGLPGVSLQQAEAAQSDALPEVDIDDNQAALLMYTSGTTGNPKGVVHSHLSVYTAVKGNIDEMKYTETDVLSGWLPLFHCAQHALVQTALATGACTVFTRQFVPAEVSQLVIRESVTIFVGLPLMYAAVLADPGFAPTTIRQCIYAMAPIPKPLIAQIAKRMCRNISLATGQTEIYPATMTFYPLNNPECDANFWGRSLTTCETAVMDDSGHLLGANQLGEIVHRGPNVMLGYFKDPKATAEAQKFGWHHTGDLGMWDAQGRMEFIDRKKDMIKTGGENVASVKVEAVVLAHPDVAAAAVFGLPHPHWSEAVCAFVMRKPGTEVDEESVLAHCRNHLSGFEMPKLVHFVDAFPATATGKVQKNVMRRQFEQVAKELWGG</sequence>
<gene>
    <name evidence="5" type="ORF">HF327_016855</name>
</gene>
<evidence type="ECO:0000256" key="2">
    <source>
        <dbReference type="ARBA" id="ARBA00022598"/>
    </source>
</evidence>
<feature type="domain" description="AMP-dependent synthetase/ligase" evidence="3">
    <location>
        <begin position="23"/>
        <end position="383"/>
    </location>
</feature>
<dbReference type="SUPFAM" id="SSF56801">
    <property type="entry name" value="Acetyl-CoA synthetase-like"/>
    <property type="match status" value="1"/>
</dbReference>
<reference evidence="5" key="1">
    <citation type="submission" date="2020-12" db="EMBL/GenBank/DDBJ databases">
        <title>Comamonas sp. nov., isolated from stream water.</title>
        <authorList>
            <person name="Park K.-H."/>
        </authorList>
    </citation>
    <scope>NUCLEOTIDE SEQUENCE</scope>
    <source>
        <strain evidence="5">EJ-4</strain>
    </source>
</reference>
<dbReference type="Pfam" id="PF13193">
    <property type="entry name" value="AMP-binding_C"/>
    <property type="match status" value="1"/>
</dbReference>
<dbReference type="PANTHER" id="PTHR43767">
    <property type="entry name" value="LONG-CHAIN-FATTY-ACID--COA LIGASE"/>
    <property type="match status" value="1"/>
</dbReference>
<evidence type="ECO:0000256" key="1">
    <source>
        <dbReference type="ARBA" id="ARBA00006432"/>
    </source>
</evidence>
<organism evidence="5 6">
    <name type="scientific">Comamonas suwonensis</name>
    <dbReference type="NCBI Taxonomy" id="2606214"/>
    <lineage>
        <taxon>Bacteria</taxon>
        <taxon>Pseudomonadati</taxon>
        <taxon>Pseudomonadota</taxon>
        <taxon>Betaproteobacteria</taxon>
        <taxon>Burkholderiales</taxon>
        <taxon>Comamonadaceae</taxon>
        <taxon>Comamonas</taxon>
    </lineage>
</organism>
<keyword evidence="2" id="KW-0436">Ligase</keyword>
<dbReference type="Gene3D" id="3.30.300.30">
    <property type="match status" value="1"/>
</dbReference>
<keyword evidence="6" id="KW-1185">Reference proteome</keyword>
<dbReference type="Gene3D" id="3.40.50.12780">
    <property type="entry name" value="N-terminal domain of ligase-like"/>
    <property type="match status" value="1"/>
</dbReference>
<accession>A0A843B427</accession>
<evidence type="ECO:0000259" key="4">
    <source>
        <dbReference type="Pfam" id="PF13193"/>
    </source>
</evidence>
<dbReference type="InterPro" id="IPR050237">
    <property type="entry name" value="ATP-dep_AMP-bd_enzyme"/>
</dbReference>
<evidence type="ECO:0000313" key="5">
    <source>
        <dbReference type="EMBL" id="MBI1626166.1"/>
    </source>
</evidence>
<dbReference type="AlphaFoldDB" id="A0A843B427"/>
<dbReference type="InterPro" id="IPR045851">
    <property type="entry name" value="AMP-bd_C_sf"/>
</dbReference>